<dbReference type="OrthoDB" id="8454981at2"/>
<protein>
    <submittedName>
        <fullName evidence="2">Uncharacterized protein</fullName>
    </submittedName>
</protein>
<name>A0A371BCC2_9BRAD</name>
<evidence type="ECO:0000313" key="3">
    <source>
        <dbReference type="Proteomes" id="UP000263993"/>
    </source>
</evidence>
<evidence type="ECO:0000313" key="2">
    <source>
        <dbReference type="EMBL" id="RDV05208.1"/>
    </source>
</evidence>
<feature type="signal peptide" evidence="1">
    <location>
        <begin position="1"/>
        <end position="19"/>
    </location>
</feature>
<proteinExistence type="predicted"/>
<keyword evidence="1" id="KW-0732">Signal</keyword>
<reference evidence="3" key="1">
    <citation type="submission" date="2018-08" db="EMBL/GenBank/DDBJ databases">
        <authorList>
            <person name="Kim S.-J."/>
            <person name="Jung G.-Y."/>
        </authorList>
    </citation>
    <scope>NUCLEOTIDE SEQUENCE [LARGE SCALE GENOMIC DNA]</scope>
    <source>
        <strain evidence="3">GY_H</strain>
    </source>
</reference>
<comment type="caution">
    <text evidence="2">The sequence shown here is derived from an EMBL/GenBank/DDBJ whole genome shotgun (WGS) entry which is preliminary data.</text>
</comment>
<keyword evidence="3" id="KW-1185">Reference proteome</keyword>
<evidence type="ECO:0000256" key="1">
    <source>
        <dbReference type="SAM" id="SignalP"/>
    </source>
</evidence>
<dbReference type="RefSeq" id="WP_115517235.1">
    <property type="nucleotide sequence ID" value="NZ_QRGO01000001.1"/>
</dbReference>
<feature type="chain" id="PRO_5016571755" evidence="1">
    <location>
        <begin position="20"/>
        <end position="88"/>
    </location>
</feature>
<organism evidence="2 3">
    <name type="scientific">Undibacter mobilis</name>
    <dbReference type="NCBI Taxonomy" id="2292256"/>
    <lineage>
        <taxon>Bacteria</taxon>
        <taxon>Pseudomonadati</taxon>
        <taxon>Pseudomonadota</taxon>
        <taxon>Alphaproteobacteria</taxon>
        <taxon>Hyphomicrobiales</taxon>
        <taxon>Nitrobacteraceae</taxon>
        <taxon>Undibacter</taxon>
    </lineage>
</organism>
<dbReference type="Proteomes" id="UP000263993">
    <property type="component" value="Unassembled WGS sequence"/>
</dbReference>
<sequence length="88" mass="9137">MKLAITAAVLLALGGAAQAKLTPFDGTREAKPAETPTDVVSLYTEPAAAALERSYFTAPQSTGVAERPGRCTVSSFVFAKVTLAQACY</sequence>
<accession>A0A371BCC2</accession>
<gene>
    <name evidence="2" type="ORF">DXH78_11900</name>
</gene>
<dbReference type="EMBL" id="QRGO01000001">
    <property type="protein sequence ID" value="RDV05208.1"/>
    <property type="molecule type" value="Genomic_DNA"/>
</dbReference>
<dbReference type="AlphaFoldDB" id="A0A371BCC2"/>